<comment type="caution">
    <text evidence="8">The sequence shown here is derived from an EMBL/GenBank/DDBJ whole genome shotgun (WGS) entry which is preliminary data.</text>
</comment>
<dbReference type="CDD" id="cd01448">
    <property type="entry name" value="TST_Repeat_1"/>
    <property type="match status" value="1"/>
</dbReference>
<keyword evidence="9" id="KW-1185">Reference proteome</keyword>
<dbReference type="Proteomes" id="UP000249254">
    <property type="component" value="Unassembled WGS sequence"/>
</dbReference>
<dbReference type="PROSITE" id="PS00380">
    <property type="entry name" value="RHODANESE_1"/>
    <property type="match status" value="1"/>
</dbReference>
<feature type="domain" description="Rhodanese" evidence="7">
    <location>
        <begin position="163"/>
        <end position="277"/>
    </location>
</feature>
<evidence type="ECO:0000256" key="1">
    <source>
        <dbReference type="ARBA" id="ARBA00004496"/>
    </source>
</evidence>
<dbReference type="PANTHER" id="PTHR11364">
    <property type="entry name" value="THIOSULFATE SULFERTANSFERASE"/>
    <property type="match status" value="1"/>
</dbReference>
<reference evidence="9" key="1">
    <citation type="submission" date="2018-05" db="EMBL/GenBank/DDBJ databases">
        <authorList>
            <person name="Li X."/>
        </authorList>
    </citation>
    <scope>NUCLEOTIDE SEQUENCE [LARGE SCALE GENOMIC DNA]</scope>
    <source>
        <strain evidence="9">LX32</strain>
    </source>
</reference>
<name>A0A328ALE3_9CAUL</name>
<dbReference type="PROSITE" id="PS00683">
    <property type="entry name" value="RHODANESE_2"/>
    <property type="match status" value="1"/>
</dbReference>
<dbReference type="EMBL" id="QFYQ01000001">
    <property type="protein sequence ID" value="RAK55281.1"/>
    <property type="molecule type" value="Genomic_DNA"/>
</dbReference>
<dbReference type="InterPro" id="IPR045078">
    <property type="entry name" value="TST/MPST-like"/>
</dbReference>
<dbReference type="GO" id="GO:0005737">
    <property type="term" value="C:cytoplasm"/>
    <property type="evidence" value="ECO:0007669"/>
    <property type="project" value="UniProtKB-SubCell"/>
</dbReference>
<dbReference type="FunFam" id="3.40.250.10:FF:000001">
    <property type="entry name" value="Sulfurtransferase"/>
    <property type="match status" value="1"/>
</dbReference>
<proteinExistence type="predicted"/>
<dbReference type="FunFam" id="3.40.250.10:FF:000015">
    <property type="entry name" value="Sulfurtransferase"/>
    <property type="match status" value="1"/>
</dbReference>
<protein>
    <recommendedName>
        <fullName evidence="6">Sulfurtransferase</fullName>
    </recommendedName>
</protein>
<dbReference type="SUPFAM" id="SSF52821">
    <property type="entry name" value="Rhodanese/Cell cycle control phosphatase"/>
    <property type="match status" value="2"/>
</dbReference>
<dbReference type="InterPro" id="IPR001307">
    <property type="entry name" value="Thiosulphate_STrfase_CS"/>
</dbReference>
<dbReference type="CDD" id="cd01449">
    <property type="entry name" value="TST_Repeat_2"/>
    <property type="match status" value="1"/>
</dbReference>
<feature type="domain" description="Rhodanese" evidence="7">
    <location>
        <begin position="16"/>
        <end position="133"/>
    </location>
</feature>
<dbReference type="Gene3D" id="3.40.250.10">
    <property type="entry name" value="Rhodanese-like domain"/>
    <property type="match status" value="2"/>
</dbReference>
<evidence type="ECO:0000313" key="9">
    <source>
        <dbReference type="Proteomes" id="UP000249254"/>
    </source>
</evidence>
<dbReference type="PROSITE" id="PS50206">
    <property type="entry name" value="RHODANESE_3"/>
    <property type="match status" value="2"/>
</dbReference>
<dbReference type="SMART" id="SM00450">
    <property type="entry name" value="RHOD"/>
    <property type="match status" value="2"/>
</dbReference>
<gene>
    <name evidence="8" type="ORF">DJ017_12530</name>
</gene>
<dbReference type="RefSeq" id="WP_111529029.1">
    <property type="nucleotide sequence ID" value="NZ_JBHRSG010000003.1"/>
</dbReference>
<comment type="catalytic activity">
    <reaction evidence="5">
        <text>2-oxo-3-sulfanylpropanoate + [thioredoxin]-dithiol = [thioredoxin]-disulfide + hydrogen sulfide + pyruvate + H(+)</text>
        <dbReference type="Rhea" id="RHEA:21740"/>
        <dbReference type="Rhea" id="RHEA-COMP:10698"/>
        <dbReference type="Rhea" id="RHEA-COMP:10700"/>
        <dbReference type="ChEBI" id="CHEBI:15361"/>
        <dbReference type="ChEBI" id="CHEBI:15378"/>
        <dbReference type="ChEBI" id="CHEBI:29919"/>
        <dbReference type="ChEBI" id="CHEBI:29950"/>
        <dbReference type="ChEBI" id="CHEBI:50058"/>
        <dbReference type="ChEBI" id="CHEBI:57678"/>
        <dbReference type="EC" id="2.8.1.2"/>
    </reaction>
    <physiologicalReaction direction="left-to-right" evidence="5">
        <dbReference type="Rhea" id="RHEA:21741"/>
    </physiologicalReaction>
</comment>
<keyword evidence="4" id="KW-0677">Repeat</keyword>
<keyword evidence="8" id="KW-0670">Pyruvate</keyword>
<evidence type="ECO:0000256" key="5">
    <source>
        <dbReference type="ARBA" id="ARBA00051793"/>
    </source>
</evidence>
<accession>A0A328ALE3</accession>
<dbReference type="PANTHER" id="PTHR11364:SF27">
    <property type="entry name" value="SULFURTRANSFERASE"/>
    <property type="match status" value="1"/>
</dbReference>
<dbReference type="Pfam" id="PF00581">
    <property type="entry name" value="Rhodanese"/>
    <property type="match status" value="2"/>
</dbReference>
<dbReference type="AlphaFoldDB" id="A0A328ALE3"/>
<evidence type="ECO:0000256" key="4">
    <source>
        <dbReference type="ARBA" id="ARBA00022737"/>
    </source>
</evidence>
<sequence length="280" mass="29261">MSEPLVSTAWLAERLGRGDVQVVDATWYMPNEAGNGRADYEAGHIPGAVFFDIDAIADQATDLPHMLPTPEAFAEAVGRLGLRREAEVVVYDARGIFSAPRVWWSLRTMGFAKVHVLDGGLPKWRAEGRPLETKAPSPAPASLKPAFEPALVRDIAAVRGVVETGGAQLVDARAAGRFTGETPEPRAGLRSGHMPGACNVPWNGLVDADGTLKAPDALKAAFEAGGVDLSAPIVTTCGSGVSAALLALGLAVLGREDVAVYDGSWTEWGGRTDTPVATGA</sequence>
<dbReference type="NCBIfam" id="NF008557">
    <property type="entry name" value="PRK11493.1"/>
    <property type="match status" value="1"/>
</dbReference>
<organism evidence="8 9">
    <name type="scientific">Phenylobacterium soli</name>
    <dbReference type="NCBI Taxonomy" id="2170551"/>
    <lineage>
        <taxon>Bacteria</taxon>
        <taxon>Pseudomonadati</taxon>
        <taxon>Pseudomonadota</taxon>
        <taxon>Alphaproteobacteria</taxon>
        <taxon>Caulobacterales</taxon>
        <taxon>Caulobacteraceae</taxon>
        <taxon>Phenylobacterium</taxon>
    </lineage>
</organism>
<dbReference type="OrthoDB" id="9781034at2"/>
<dbReference type="GO" id="GO:0016784">
    <property type="term" value="F:3-mercaptopyruvate sulfurtransferase activity"/>
    <property type="evidence" value="ECO:0007669"/>
    <property type="project" value="UniProtKB-EC"/>
</dbReference>
<dbReference type="InterPro" id="IPR001763">
    <property type="entry name" value="Rhodanese-like_dom"/>
</dbReference>
<dbReference type="InterPro" id="IPR036873">
    <property type="entry name" value="Rhodanese-like_dom_sf"/>
</dbReference>
<evidence type="ECO:0000313" key="8">
    <source>
        <dbReference type="EMBL" id="RAK55281.1"/>
    </source>
</evidence>
<evidence type="ECO:0000259" key="7">
    <source>
        <dbReference type="PROSITE" id="PS50206"/>
    </source>
</evidence>
<evidence type="ECO:0000256" key="6">
    <source>
        <dbReference type="RuleBase" id="RU000507"/>
    </source>
</evidence>
<evidence type="ECO:0000256" key="2">
    <source>
        <dbReference type="ARBA" id="ARBA00022490"/>
    </source>
</evidence>
<keyword evidence="2" id="KW-0963">Cytoplasm</keyword>
<evidence type="ECO:0000256" key="3">
    <source>
        <dbReference type="ARBA" id="ARBA00022679"/>
    </source>
</evidence>
<keyword evidence="3 6" id="KW-0808">Transferase</keyword>
<dbReference type="GO" id="GO:0004792">
    <property type="term" value="F:thiosulfate-cyanide sulfurtransferase activity"/>
    <property type="evidence" value="ECO:0007669"/>
    <property type="project" value="InterPro"/>
</dbReference>
<comment type="subcellular location">
    <subcellularLocation>
        <location evidence="1">Cytoplasm</location>
    </subcellularLocation>
</comment>